<proteinExistence type="inferred from homology"/>
<evidence type="ECO:0000313" key="9">
    <source>
        <dbReference type="EMBL" id="MEN3535191.1"/>
    </source>
</evidence>
<dbReference type="Pfam" id="PF17763">
    <property type="entry name" value="Asparaginase_C"/>
    <property type="match status" value="1"/>
</dbReference>
<dbReference type="SFLD" id="SFLDS00057">
    <property type="entry name" value="Glutaminase/Asparaginase"/>
    <property type="match status" value="1"/>
</dbReference>
<evidence type="ECO:0000256" key="2">
    <source>
        <dbReference type="ARBA" id="ARBA00012920"/>
    </source>
</evidence>
<feature type="active site" evidence="6">
    <location>
        <position position="96"/>
    </location>
</feature>
<reference evidence="9 10" key="1">
    <citation type="submission" date="2024-05" db="EMBL/GenBank/DDBJ databases">
        <title>Microbispora sp.ZYX-F-249.</title>
        <authorList>
            <person name="Xie H."/>
        </authorList>
    </citation>
    <scope>NUCLEOTIDE SEQUENCE [LARGE SCALE GENOMIC DNA]</scope>
    <source>
        <strain evidence="9 10">ZYX-F-249</strain>
    </source>
</reference>
<feature type="domain" description="Asparaginase/glutaminase C-terminal" evidence="8">
    <location>
        <begin position="217"/>
        <end position="323"/>
    </location>
</feature>
<comment type="caution">
    <text evidence="9">The sequence shown here is derived from an EMBL/GenBank/DDBJ whole genome shotgun (WGS) entry which is preliminary data.</text>
</comment>
<comment type="catalytic activity">
    <reaction evidence="4">
        <text>L-asparagine + H2O = L-aspartate + NH4(+)</text>
        <dbReference type="Rhea" id="RHEA:21016"/>
        <dbReference type="ChEBI" id="CHEBI:15377"/>
        <dbReference type="ChEBI" id="CHEBI:28938"/>
        <dbReference type="ChEBI" id="CHEBI:29991"/>
        <dbReference type="ChEBI" id="CHEBI:58048"/>
        <dbReference type="EC" id="3.5.1.1"/>
    </reaction>
</comment>
<dbReference type="InterPro" id="IPR037152">
    <property type="entry name" value="L-asparaginase_N_sf"/>
</dbReference>
<evidence type="ECO:0000256" key="6">
    <source>
        <dbReference type="PROSITE-ProRule" id="PRU10100"/>
    </source>
</evidence>
<dbReference type="EMBL" id="JBDJAW010000005">
    <property type="protein sequence ID" value="MEN3535191.1"/>
    <property type="molecule type" value="Genomic_DNA"/>
</dbReference>
<keyword evidence="3" id="KW-0378">Hydrolase</keyword>
<evidence type="ECO:0000256" key="5">
    <source>
        <dbReference type="PROSITE-ProRule" id="PRU10099"/>
    </source>
</evidence>
<evidence type="ECO:0000259" key="7">
    <source>
        <dbReference type="Pfam" id="PF00710"/>
    </source>
</evidence>
<dbReference type="PIRSF" id="PIRSF500176">
    <property type="entry name" value="L_ASNase"/>
    <property type="match status" value="1"/>
</dbReference>
<evidence type="ECO:0000313" key="10">
    <source>
        <dbReference type="Proteomes" id="UP001447516"/>
    </source>
</evidence>
<dbReference type="InterPro" id="IPR027475">
    <property type="entry name" value="Asparaginase/glutaminase_AS2"/>
</dbReference>
<feature type="domain" description="L-asparaginase N-terminal" evidence="7">
    <location>
        <begin position="13"/>
        <end position="201"/>
    </location>
</feature>
<dbReference type="SUPFAM" id="SSF53774">
    <property type="entry name" value="Glutaminase/Asparaginase"/>
    <property type="match status" value="1"/>
</dbReference>
<dbReference type="Pfam" id="PF00710">
    <property type="entry name" value="Asparaginase"/>
    <property type="match status" value="1"/>
</dbReference>
<dbReference type="InterPro" id="IPR027474">
    <property type="entry name" value="L-asparaginase_N"/>
</dbReference>
<evidence type="ECO:0000259" key="8">
    <source>
        <dbReference type="Pfam" id="PF17763"/>
    </source>
</evidence>
<gene>
    <name evidence="9" type="ORF">AAH991_08795</name>
</gene>
<dbReference type="PANTHER" id="PTHR11707:SF28">
    <property type="entry name" value="60 KDA LYSOPHOSPHOLIPASE"/>
    <property type="match status" value="1"/>
</dbReference>
<dbReference type="PROSITE" id="PS00917">
    <property type="entry name" value="ASN_GLN_ASE_2"/>
    <property type="match status" value="1"/>
</dbReference>
<dbReference type="PROSITE" id="PS51732">
    <property type="entry name" value="ASN_GLN_ASE_3"/>
    <property type="match status" value="1"/>
</dbReference>
<dbReference type="InterPro" id="IPR036152">
    <property type="entry name" value="Asp/glu_Ase-like_sf"/>
</dbReference>
<evidence type="ECO:0000256" key="4">
    <source>
        <dbReference type="ARBA" id="ARBA00049366"/>
    </source>
</evidence>
<dbReference type="InterPro" id="IPR006034">
    <property type="entry name" value="Asparaginase/glutaminase-like"/>
</dbReference>
<dbReference type="InterPro" id="IPR020827">
    <property type="entry name" value="Asparaginase/glutaminase_AS1"/>
</dbReference>
<sequence length="333" mass="33926">MSVRTEDGSRKARVVVIATGGTIASSSEPGGPAVARRTAAQLLGSTGYGDVEVEGRDLFSLGSYLLGHHELRLIAEAVAAEIARDDVTGVVVTHGTDTMEETAFLLDLVHGGDKPVVLTGAQRAADQPDSDGPRNLREAVAVAASPDARGCGALISFAGRIFAARGTRKAHTVAAQPFRTLDGGPIGRVDATGVHITARPVRPAPLDPPGPRFDDTRVDVVTVHPGADAALARAAVRAGARAVVLAGTGVGNANHALLDWITEAVAEGTVVALSTRVAEGPVVPTYGNGGGVDLVRAGALSMGGLPVYQARLLLALLLSQGVSVTRQALAAHV</sequence>
<dbReference type="Proteomes" id="UP001447516">
    <property type="component" value="Unassembled WGS sequence"/>
</dbReference>
<evidence type="ECO:0000256" key="1">
    <source>
        <dbReference type="ARBA" id="ARBA00010518"/>
    </source>
</evidence>
<dbReference type="InterPro" id="IPR027473">
    <property type="entry name" value="L-asparaginase_C"/>
</dbReference>
<organism evidence="9 10">
    <name type="scientific">Microbispora maris</name>
    <dbReference type="NCBI Taxonomy" id="3144104"/>
    <lineage>
        <taxon>Bacteria</taxon>
        <taxon>Bacillati</taxon>
        <taxon>Actinomycetota</taxon>
        <taxon>Actinomycetes</taxon>
        <taxon>Streptosporangiales</taxon>
        <taxon>Streptosporangiaceae</taxon>
        <taxon>Microbispora</taxon>
    </lineage>
</organism>
<protein>
    <recommendedName>
        <fullName evidence="2">asparaginase</fullName>
        <ecNumber evidence="2">3.5.1.1</ecNumber>
    </recommendedName>
</protein>
<dbReference type="PANTHER" id="PTHR11707">
    <property type="entry name" value="L-ASPARAGINASE"/>
    <property type="match status" value="1"/>
</dbReference>
<dbReference type="InterPro" id="IPR004550">
    <property type="entry name" value="AsnASE_II"/>
</dbReference>
<feature type="active site" evidence="5">
    <location>
        <position position="22"/>
    </location>
</feature>
<accession>A0ABV0AKU0</accession>
<name>A0ABV0AKU0_9ACTN</name>
<dbReference type="InterPro" id="IPR040919">
    <property type="entry name" value="Asparaginase_C"/>
</dbReference>
<dbReference type="RefSeq" id="WP_346225253.1">
    <property type="nucleotide sequence ID" value="NZ_JBDJAW010000005.1"/>
</dbReference>
<dbReference type="Gene3D" id="3.40.50.40">
    <property type="match status" value="1"/>
</dbReference>
<keyword evidence="10" id="KW-1185">Reference proteome</keyword>
<evidence type="ECO:0000256" key="3">
    <source>
        <dbReference type="ARBA" id="ARBA00022801"/>
    </source>
</evidence>
<dbReference type="EC" id="3.5.1.1" evidence="2"/>
<comment type="similarity">
    <text evidence="1">Belongs to the asparaginase 1 family.</text>
</comment>
<dbReference type="Gene3D" id="3.40.50.1170">
    <property type="entry name" value="L-asparaginase, N-terminal domain"/>
    <property type="match status" value="1"/>
</dbReference>
<dbReference type="CDD" id="cd08964">
    <property type="entry name" value="L-asparaginase_II"/>
    <property type="match status" value="1"/>
</dbReference>
<dbReference type="PRINTS" id="PR00139">
    <property type="entry name" value="ASNGLNASE"/>
</dbReference>
<dbReference type="PIRSF" id="PIRSF001220">
    <property type="entry name" value="L-ASNase_gatD"/>
    <property type="match status" value="1"/>
</dbReference>
<dbReference type="SMART" id="SM00870">
    <property type="entry name" value="Asparaginase"/>
    <property type="match status" value="1"/>
</dbReference>
<dbReference type="PROSITE" id="PS00144">
    <property type="entry name" value="ASN_GLN_ASE_1"/>
    <property type="match status" value="1"/>
</dbReference>